<accession>J3NT68</accession>
<evidence type="ECO:0000313" key="5">
    <source>
        <dbReference type="Proteomes" id="UP000006039"/>
    </source>
</evidence>
<dbReference type="PANTHER" id="PTHR15629">
    <property type="entry name" value="SH3YL1 PROTEIN"/>
    <property type="match status" value="1"/>
</dbReference>
<dbReference type="InterPro" id="IPR051702">
    <property type="entry name" value="SH3_domain_YSC84-like"/>
</dbReference>
<feature type="compositionally biased region" description="Low complexity" evidence="1">
    <location>
        <begin position="36"/>
        <end position="51"/>
    </location>
</feature>
<feature type="region of interest" description="Disordered" evidence="1">
    <location>
        <begin position="306"/>
        <end position="358"/>
    </location>
</feature>
<name>J3NT68_GAET3</name>
<dbReference type="EMBL" id="GL385396">
    <property type="protein sequence ID" value="EJT79382.1"/>
    <property type="molecule type" value="Genomic_DNA"/>
</dbReference>
<dbReference type="InterPro" id="IPR007461">
    <property type="entry name" value="Ysc84_actin-binding"/>
</dbReference>
<dbReference type="OrthoDB" id="10255128at2759"/>
<dbReference type="AlphaFoldDB" id="J3NT68"/>
<protein>
    <recommendedName>
        <fullName evidence="2">Ysc84 actin-binding domain-containing protein</fullName>
    </recommendedName>
</protein>
<feature type="compositionally biased region" description="Low complexity" evidence="1">
    <location>
        <begin position="442"/>
        <end position="453"/>
    </location>
</feature>
<reference evidence="4" key="5">
    <citation type="submission" date="2018-04" db="UniProtKB">
        <authorList>
            <consortium name="EnsemblFungi"/>
        </authorList>
    </citation>
    <scope>IDENTIFICATION</scope>
    <source>
        <strain evidence="4">R3-111a-1</strain>
    </source>
</reference>
<keyword evidence="5" id="KW-1185">Reference proteome</keyword>
<dbReference type="VEuPathDB" id="FungiDB:GGTG_04466"/>
<dbReference type="Proteomes" id="UP000006039">
    <property type="component" value="Unassembled WGS sequence"/>
</dbReference>
<evidence type="ECO:0000259" key="2">
    <source>
        <dbReference type="Pfam" id="PF04366"/>
    </source>
</evidence>
<reference evidence="5" key="1">
    <citation type="submission" date="2010-07" db="EMBL/GenBank/DDBJ databases">
        <title>The genome sequence of Gaeumannomyces graminis var. tritici strain R3-111a-1.</title>
        <authorList>
            <consortium name="The Broad Institute Genome Sequencing Platform"/>
            <person name="Ma L.-J."/>
            <person name="Dead R."/>
            <person name="Young S."/>
            <person name="Zeng Q."/>
            <person name="Koehrsen M."/>
            <person name="Alvarado L."/>
            <person name="Berlin A."/>
            <person name="Chapman S.B."/>
            <person name="Chen Z."/>
            <person name="Freedman E."/>
            <person name="Gellesch M."/>
            <person name="Goldberg J."/>
            <person name="Griggs A."/>
            <person name="Gujja S."/>
            <person name="Heilman E.R."/>
            <person name="Heiman D."/>
            <person name="Hepburn T."/>
            <person name="Howarth C."/>
            <person name="Jen D."/>
            <person name="Larson L."/>
            <person name="Mehta T."/>
            <person name="Neiman D."/>
            <person name="Pearson M."/>
            <person name="Roberts A."/>
            <person name="Saif S."/>
            <person name="Shea T."/>
            <person name="Shenoy N."/>
            <person name="Sisk P."/>
            <person name="Stolte C."/>
            <person name="Sykes S."/>
            <person name="Walk T."/>
            <person name="White J."/>
            <person name="Yandava C."/>
            <person name="Haas B."/>
            <person name="Nusbaum C."/>
            <person name="Birren B."/>
        </authorList>
    </citation>
    <scope>NUCLEOTIDE SEQUENCE [LARGE SCALE GENOMIC DNA]</scope>
    <source>
        <strain evidence="5">R3-111a-1</strain>
    </source>
</reference>
<feature type="compositionally biased region" description="Polar residues" evidence="1">
    <location>
        <begin position="1"/>
        <end position="13"/>
    </location>
</feature>
<evidence type="ECO:0000313" key="4">
    <source>
        <dbReference type="EnsemblFungi" id="EJT79382"/>
    </source>
</evidence>
<dbReference type="CDD" id="cd11524">
    <property type="entry name" value="SYLF"/>
    <property type="match status" value="1"/>
</dbReference>
<feature type="region of interest" description="Disordered" evidence="1">
    <location>
        <begin position="437"/>
        <end position="631"/>
    </location>
</feature>
<evidence type="ECO:0000256" key="1">
    <source>
        <dbReference type="SAM" id="MobiDB-lite"/>
    </source>
</evidence>
<feature type="region of interest" description="Disordered" evidence="1">
    <location>
        <begin position="1"/>
        <end position="97"/>
    </location>
</feature>
<reference evidence="4" key="4">
    <citation type="journal article" date="2015" name="G3 (Bethesda)">
        <title>Genome sequences of three phytopathogenic species of the Magnaporthaceae family of fungi.</title>
        <authorList>
            <person name="Okagaki L.H."/>
            <person name="Nunes C.C."/>
            <person name="Sailsbery J."/>
            <person name="Clay B."/>
            <person name="Brown D."/>
            <person name="John T."/>
            <person name="Oh Y."/>
            <person name="Young N."/>
            <person name="Fitzgerald M."/>
            <person name="Haas B.J."/>
            <person name="Zeng Q."/>
            <person name="Young S."/>
            <person name="Adiconis X."/>
            <person name="Fan L."/>
            <person name="Levin J.Z."/>
            <person name="Mitchell T.K."/>
            <person name="Okubara P.A."/>
            <person name="Farman M.L."/>
            <person name="Kohn L.M."/>
            <person name="Birren B."/>
            <person name="Ma L.-J."/>
            <person name="Dean R.A."/>
        </authorList>
    </citation>
    <scope>NUCLEOTIDE SEQUENCE</scope>
    <source>
        <strain evidence="4">R3-111a-1</strain>
    </source>
</reference>
<feature type="compositionally biased region" description="Low complexity" evidence="1">
    <location>
        <begin position="71"/>
        <end position="97"/>
    </location>
</feature>
<reference evidence="3" key="2">
    <citation type="submission" date="2010-07" db="EMBL/GenBank/DDBJ databases">
        <authorList>
            <consortium name="The Broad Institute Genome Sequencing Platform"/>
            <consortium name="Broad Institute Genome Sequencing Center for Infectious Disease"/>
            <person name="Ma L.-J."/>
            <person name="Dead R."/>
            <person name="Young S."/>
            <person name="Zeng Q."/>
            <person name="Koehrsen M."/>
            <person name="Alvarado L."/>
            <person name="Berlin A."/>
            <person name="Chapman S.B."/>
            <person name="Chen Z."/>
            <person name="Freedman E."/>
            <person name="Gellesch M."/>
            <person name="Goldberg J."/>
            <person name="Griggs A."/>
            <person name="Gujja S."/>
            <person name="Heilman E.R."/>
            <person name="Heiman D."/>
            <person name="Hepburn T."/>
            <person name="Howarth C."/>
            <person name="Jen D."/>
            <person name="Larson L."/>
            <person name="Mehta T."/>
            <person name="Neiman D."/>
            <person name="Pearson M."/>
            <person name="Roberts A."/>
            <person name="Saif S."/>
            <person name="Shea T."/>
            <person name="Shenoy N."/>
            <person name="Sisk P."/>
            <person name="Stolte C."/>
            <person name="Sykes S."/>
            <person name="Walk T."/>
            <person name="White J."/>
            <person name="Yandava C."/>
            <person name="Haas B."/>
            <person name="Nusbaum C."/>
            <person name="Birren B."/>
        </authorList>
    </citation>
    <scope>NUCLEOTIDE SEQUENCE</scope>
    <source>
        <strain evidence="3">R3-111a-1</strain>
    </source>
</reference>
<dbReference type="GeneID" id="20344924"/>
<gene>
    <name evidence="4" type="primary">20344924</name>
    <name evidence="3" type="ORF">GGTG_04466</name>
</gene>
<dbReference type="RefSeq" id="XP_009220527.1">
    <property type="nucleotide sequence ID" value="XM_009222263.1"/>
</dbReference>
<feature type="compositionally biased region" description="Polar residues" evidence="1">
    <location>
        <begin position="482"/>
        <end position="494"/>
    </location>
</feature>
<dbReference type="eggNOG" id="KOG1843">
    <property type="taxonomic scope" value="Eukaryota"/>
</dbReference>
<organism evidence="3">
    <name type="scientific">Gaeumannomyces tritici (strain R3-111a-1)</name>
    <name type="common">Wheat and barley take-all root rot fungus</name>
    <name type="synonym">Gaeumannomyces graminis var. tritici</name>
    <dbReference type="NCBI Taxonomy" id="644352"/>
    <lineage>
        <taxon>Eukaryota</taxon>
        <taxon>Fungi</taxon>
        <taxon>Dikarya</taxon>
        <taxon>Ascomycota</taxon>
        <taxon>Pezizomycotina</taxon>
        <taxon>Sordariomycetes</taxon>
        <taxon>Sordariomycetidae</taxon>
        <taxon>Magnaporthales</taxon>
        <taxon>Magnaporthaceae</taxon>
        <taxon>Gaeumannomyces</taxon>
    </lineage>
</organism>
<feature type="compositionally biased region" description="Pro residues" evidence="1">
    <location>
        <begin position="544"/>
        <end position="555"/>
    </location>
</feature>
<dbReference type="PANTHER" id="PTHR15629:SF8">
    <property type="entry name" value="DUF500 DOMAIN PROTEIN (AFU_ORTHOLOGUE AFUA_5G07310)"/>
    <property type="match status" value="1"/>
</dbReference>
<feature type="domain" description="Ysc84 actin-binding" evidence="2">
    <location>
        <begin position="246"/>
        <end position="415"/>
    </location>
</feature>
<dbReference type="EnsemblFungi" id="EJT79382">
    <property type="protein sequence ID" value="EJT79382"/>
    <property type="gene ID" value="GGTG_04466"/>
</dbReference>
<dbReference type="Pfam" id="PF04366">
    <property type="entry name" value="Ysc84"/>
    <property type="match status" value="1"/>
</dbReference>
<sequence length="631" mass="63238">MSGANSGKPSSGNYPPPAPGGPPADSQGKPAPNQIPAYNPAAPAFAAPPSRADSDIYNATDDEAPPPMPTRPGHGHPVTGTTGTTTGPAAAAPAATKSKFSLSSFSQKLTGGINQLANKMGSEGFLPDSLDVECEKAARTLKAFCKEGLDPETAAEAPPHTLDVPPNGRPTSSGRTSPDPKADKKRKSSTLVHIPTKAFSRAVGLAIFTNARAAYFVTGSIGSGVLISRLPNGGWSAPVGIHVRIGGVGAAAGADIFDCVVIFNNRETLDSFTRTGSITLGGGGVSLAAGKWGAGGNLDFAASDATAKGKGKGKEGEAVDGSHPVAGDKPAAVADSKLGQPPASAAGDGKQRSRSPFPGSAVVSYVRSRGLYGGIQVDGTVLSERKDGNARFYNQEGITVAQILSKDAAEPAAAAGTHPWQKHAHILLEAVRSAEGYRAGSDPNTPLDPPTTLMSNVRLGGDNSAAAPPPAAPVGDSKVGAPQSTWTAPTSAPQGASIMPGGGAFPPPPPGPPPNVAPAMANWKAEEAAKETAAAAQQAGGSSFPPPPPGPPPNVGPAMVQWKQDEAAREAAGNSQANAPPPPSYSQFDTTHSAPPPPQAGGSGQASDLPPAYVDDGGPKPGVGDSKTGRH</sequence>
<feature type="compositionally biased region" description="Pro residues" evidence="1">
    <location>
        <begin position="505"/>
        <end position="516"/>
    </location>
</feature>
<dbReference type="HOGENOM" id="CLU_015320_6_0_1"/>
<reference evidence="3" key="3">
    <citation type="submission" date="2010-09" db="EMBL/GenBank/DDBJ databases">
        <title>Annotation of Gaeumannomyces graminis var. tritici R3-111a-1.</title>
        <authorList>
            <consortium name="The Broad Institute Genome Sequencing Platform"/>
            <person name="Ma L.-J."/>
            <person name="Dead R."/>
            <person name="Young S.K."/>
            <person name="Zeng Q."/>
            <person name="Gargeya S."/>
            <person name="Fitzgerald M."/>
            <person name="Haas B."/>
            <person name="Abouelleil A."/>
            <person name="Alvarado L."/>
            <person name="Arachchi H.M."/>
            <person name="Berlin A."/>
            <person name="Brown A."/>
            <person name="Chapman S.B."/>
            <person name="Chen Z."/>
            <person name="Dunbar C."/>
            <person name="Freedman E."/>
            <person name="Gearin G."/>
            <person name="Gellesch M."/>
            <person name="Goldberg J."/>
            <person name="Griggs A."/>
            <person name="Gujja S."/>
            <person name="Heiman D."/>
            <person name="Howarth C."/>
            <person name="Larson L."/>
            <person name="Lui A."/>
            <person name="MacDonald P.J.P."/>
            <person name="Mehta T."/>
            <person name="Montmayeur A."/>
            <person name="Murphy C."/>
            <person name="Neiman D."/>
            <person name="Pearson M."/>
            <person name="Priest M."/>
            <person name="Roberts A."/>
            <person name="Saif S."/>
            <person name="Shea T."/>
            <person name="Shenoy N."/>
            <person name="Sisk P."/>
            <person name="Stolte C."/>
            <person name="Sykes S."/>
            <person name="Yandava C."/>
            <person name="Wortman J."/>
            <person name="Nusbaum C."/>
            <person name="Birren B."/>
        </authorList>
    </citation>
    <scope>NUCLEOTIDE SEQUENCE</scope>
    <source>
        <strain evidence="3">R3-111a-1</strain>
    </source>
</reference>
<dbReference type="STRING" id="644352.J3NT68"/>
<proteinExistence type="predicted"/>
<dbReference type="GO" id="GO:0035091">
    <property type="term" value="F:phosphatidylinositol binding"/>
    <property type="evidence" value="ECO:0007669"/>
    <property type="project" value="TreeGrafter"/>
</dbReference>
<feature type="region of interest" description="Disordered" evidence="1">
    <location>
        <begin position="152"/>
        <end position="190"/>
    </location>
</feature>
<evidence type="ECO:0000313" key="3">
    <source>
        <dbReference type="EMBL" id="EJT79382.1"/>
    </source>
</evidence>